<name>A0A9Q1F8Y2_SYNKA</name>
<dbReference type="OrthoDB" id="8196415at2759"/>
<comment type="caution">
    <text evidence="1">The sequence shown here is derived from an EMBL/GenBank/DDBJ whole genome shotgun (WGS) entry which is preliminary data.</text>
</comment>
<dbReference type="PANTHER" id="PTHR31025">
    <property type="entry name" value="SI:CH211-196P9.1-RELATED"/>
    <property type="match status" value="1"/>
</dbReference>
<keyword evidence="2" id="KW-1185">Reference proteome</keyword>
<reference evidence="1" key="1">
    <citation type="journal article" date="2023" name="Science">
        <title>Genome structures resolve the early diversification of teleost fishes.</title>
        <authorList>
            <person name="Parey E."/>
            <person name="Louis A."/>
            <person name="Montfort J."/>
            <person name="Bouchez O."/>
            <person name="Roques C."/>
            <person name="Iampietro C."/>
            <person name="Lluch J."/>
            <person name="Castinel A."/>
            <person name="Donnadieu C."/>
            <person name="Desvignes T."/>
            <person name="Floi Bucao C."/>
            <person name="Jouanno E."/>
            <person name="Wen M."/>
            <person name="Mejri S."/>
            <person name="Dirks R."/>
            <person name="Jansen H."/>
            <person name="Henkel C."/>
            <person name="Chen W.J."/>
            <person name="Zahm M."/>
            <person name="Cabau C."/>
            <person name="Klopp C."/>
            <person name="Thompson A.W."/>
            <person name="Robinson-Rechavi M."/>
            <person name="Braasch I."/>
            <person name="Lecointre G."/>
            <person name="Bobe J."/>
            <person name="Postlethwait J.H."/>
            <person name="Berthelot C."/>
            <person name="Roest Crollius H."/>
            <person name="Guiguen Y."/>
        </authorList>
    </citation>
    <scope>NUCLEOTIDE SEQUENCE</scope>
    <source>
        <strain evidence="1">WJC10195</strain>
    </source>
</reference>
<dbReference type="AlphaFoldDB" id="A0A9Q1F8Y2"/>
<gene>
    <name evidence="1" type="ORF">SKAU_G00210670</name>
</gene>
<organism evidence="1 2">
    <name type="scientific">Synaphobranchus kaupii</name>
    <name type="common">Kaup's arrowtooth eel</name>
    <dbReference type="NCBI Taxonomy" id="118154"/>
    <lineage>
        <taxon>Eukaryota</taxon>
        <taxon>Metazoa</taxon>
        <taxon>Chordata</taxon>
        <taxon>Craniata</taxon>
        <taxon>Vertebrata</taxon>
        <taxon>Euteleostomi</taxon>
        <taxon>Actinopterygii</taxon>
        <taxon>Neopterygii</taxon>
        <taxon>Teleostei</taxon>
        <taxon>Anguilliformes</taxon>
        <taxon>Synaphobranchidae</taxon>
        <taxon>Synaphobranchus</taxon>
    </lineage>
</organism>
<dbReference type="EMBL" id="JAINUF010000007">
    <property type="protein sequence ID" value="KAJ8353500.1"/>
    <property type="molecule type" value="Genomic_DNA"/>
</dbReference>
<dbReference type="Proteomes" id="UP001152622">
    <property type="component" value="Chromosome 7"/>
</dbReference>
<dbReference type="PANTHER" id="PTHR31025:SF30">
    <property type="entry name" value="SI:DKEY-15H8.17"/>
    <property type="match status" value="1"/>
</dbReference>
<proteinExistence type="predicted"/>
<protein>
    <submittedName>
        <fullName evidence="1">Uncharacterized protein</fullName>
    </submittedName>
</protein>
<evidence type="ECO:0000313" key="2">
    <source>
        <dbReference type="Proteomes" id="UP001152622"/>
    </source>
</evidence>
<accession>A0A9Q1F8Y2</accession>
<sequence>MVELYSQLGASGAERGELKTLMETTYCLQRKTINATPAPSIEDLKNKWPFLFVQKCLYSHFELLTDIPILRRMEQTIEERGKLLVEFFKMKATSEEVKALSIGEHNEVAPHIIQLLMAHFKEKTDALILQTEETATAADVERIPGLPASPRLIILGVSLGSIPKEDRSPAEGR</sequence>
<evidence type="ECO:0000313" key="1">
    <source>
        <dbReference type="EMBL" id="KAJ8353500.1"/>
    </source>
</evidence>